<accession>A0A094YP76</accession>
<keyword evidence="2" id="KW-1185">Reference proteome</keyword>
<organism evidence="1 2">
    <name type="scientific">Acetobacter tropicalis</name>
    <dbReference type="NCBI Taxonomy" id="104102"/>
    <lineage>
        <taxon>Bacteria</taxon>
        <taxon>Pseudomonadati</taxon>
        <taxon>Pseudomonadota</taxon>
        <taxon>Alphaproteobacteria</taxon>
        <taxon>Acetobacterales</taxon>
        <taxon>Acetobacteraceae</taxon>
        <taxon>Acetobacter</taxon>
    </lineage>
</organism>
<evidence type="ECO:0000313" key="1">
    <source>
        <dbReference type="EMBL" id="KGB23860.1"/>
    </source>
</evidence>
<proteinExistence type="predicted"/>
<dbReference type="PATRIC" id="fig|104102.7.peg.1476"/>
<dbReference type="AlphaFoldDB" id="A0A094YP76"/>
<comment type="caution">
    <text evidence="1">The sequence shown here is derived from an EMBL/GenBank/DDBJ whole genome shotgun (WGS) entry which is preliminary data.</text>
</comment>
<name>A0A094YP76_9PROT</name>
<protein>
    <submittedName>
        <fullName evidence="1">Uncharacterized protein</fullName>
    </submittedName>
</protein>
<dbReference type="Proteomes" id="UP000029448">
    <property type="component" value="Unassembled WGS sequence"/>
</dbReference>
<reference evidence="1 2" key="1">
    <citation type="submission" date="2014-06" db="EMBL/GenBank/DDBJ databases">
        <title>Functional and comparative genomic analyses of the Drosophila gut microbiota identify candidate symbiosis factors.</title>
        <authorList>
            <person name="Newell P.D."/>
            <person name="Chaston J.M."/>
            <person name="Douglas A.E."/>
        </authorList>
    </citation>
    <scope>NUCLEOTIDE SEQUENCE [LARGE SCALE GENOMIC DNA]</scope>
    <source>
        <strain evidence="1 2">DmCS_006</strain>
    </source>
</reference>
<evidence type="ECO:0000313" key="2">
    <source>
        <dbReference type="Proteomes" id="UP000029448"/>
    </source>
</evidence>
<dbReference type="EMBL" id="JOKM01000054">
    <property type="protein sequence ID" value="KGB23860.1"/>
    <property type="molecule type" value="Genomic_DNA"/>
</dbReference>
<sequence length="66" mass="7072">MLWKRKSGEQEGAVTADNSLSAFSVPFFRGLSQKSEAERGCPLYARSVASFAGMASYCGGKTVFEA</sequence>
<gene>
    <name evidence="1" type="ORF">AtDm6_1492</name>
</gene>